<evidence type="ECO:0000256" key="1">
    <source>
        <dbReference type="ARBA" id="ARBA00022801"/>
    </source>
</evidence>
<reference evidence="3" key="1">
    <citation type="journal article" date="2019" name="Int. J. Syst. Evol. Microbiol.">
        <title>The Global Catalogue of Microorganisms (GCM) 10K type strain sequencing project: providing services to taxonomists for standard genome sequencing and annotation.</title>
        <authorList>
            <consortium name="The Broad Institute Genomics Platform"/>
            <consortium name="The Broad Institute Genome Sequencing Center for Infectious Disease"/>
            <person name="Wu L."/>
            <person name="Ma J."/>
        </authorList>
    </citation>
    <scope>NUCLEOTIDE SEQUENCE [LARGE SCALE GENOMIC DNA]</scope>
    <source>
        <strain evidence="3">CGMCC 4.7371</strain>
    </source>
</reference>
<dbReference type="InterPro" id="IPR029033">
    <property type="entry name" value="His_PPase_superfam"/>
</dbReference>
<dbReference type="SMART" id="SM00855">
    <property type="entry name" value="PGAM"/>
    <property type="match status" value="1"/>
</dbReference>
<dbReference type="CDD" id="cd07067">
    <property type="entry name" value="HP_PGM_like"/>
    <property type="match status" value="1"/>
</dbReference>
<evidence type="ECO:0000313" key="3">
    <source>
        <dbReference type="Proteomes" id="UP000655410"/>
    </source>
</evidence>
<dbReference type="Gene3D" id="3.40.50.1240">
    <property type="entry name" value="Phosphoglycerate mutase-like"/>
    <property type="match status" value="1"/>
</dbReference>
<dbReference type="Pfam" id="PF00300">
    <property type="entry name" value="His_Phos_1"/>
    <property type="match status" value="1"/>
</dbReference>
<dbReference type="PANTHER" id="PTHR20935">
    <property type="entry name" value="PHOSPHOGLYCERATE MUTASE-RELATED"/>
    <property type="match status" value="1"/>
</dbReference>
<protein>
    <submittedName>
        <fullName evidence="2">Phosphoglycerate mutase</fullName>
    </submittedName>
</protein>
<keyword evidence="3" id="KW-1185">Reference proteome</keyword>
<dbReference type="Proteomes" id="UP000655410">
    <property type="component" value="Unassembled WGS sequence"/>
</dbReference>
<comment type="caution">
    <text evidence="2">The sequence shown here is derived from an EMBL/GenBank/DDBJ whole genome shotgun (WGS) entry which is preliminary data.</text>
</comment>
<name>A0ABQ2NAH2_9ACTN</name>
<keyword evidence="1" id="KW-0378">Hydrolase</keyword>
<organism evidence="2 3">
    <name type="scientific">Nocardioides phosphati</name>
    <dbReference type="NCBI Taxonomy" id="1867775"/>
    <lineage>
        <taxon>Bacteria</taxon>
        <taxon>Bacillati</taxon>
        <taxon>Actinomycetota</taxon>
        <taxon>Actinomycetes</taxon>
        <taxon>Propionibacteriales</taxon>
        <taxon>Nocardioidaceae</taxon>
        <taxon>Nocardioides</taxon>
    </lineage>
</organism>
<dbReference type="InterPro" id="IPR051021">
    <property type="entry name" value="Mito_Ser/Thr_phosphatase"/>
</dbReference>
<proteinExistence type="predicted"/>
<dbReference type="SUPFAM" id="SSF53254">
    <property type="entry name" value="Phosphoglycerate mutase-like"/>
    <property type="match status" value="1"/>
</dbReference>
<dbReference type="RefSeq" id="WP_188784139.1">
    <property type="nucleotide sequence ID" value="NZ_BMNI01000005.1"/>
</dbReference>
<dbReference type="EMBL" id="BMNI01000005">
    <property type="protein sequence ID" value="GGO90604.1"/>
    <property type="molecule type" value="Genomic_DNA"/>
</dbReference>
<sequence length="154" mass="16378">MRTLIVVRHGKSDWAGDEPDRERPLAKRGLRQVPASGAWIAAHHPGVDLAVVSPARRAQQTWELVADALPEAPEVRTDDRVYAAWGRDLAALVRALPEAASTVALVGHNPGLEELVAELTGEGIELPTSAVAVITFAGDWSGAAHLETHGRPPA</sequence>
<dbReference type="PANTHER" id="PTHR20935:SF1">
    <property type="entry name" value="SLL1549 PROTEIN"/>
    <property type="match status" value="1"/>
</dbReference>
<accession>A0ABQ2NAH2</accession>
<evidence type="ECO:0000313" key="2">
    <source>
        <dbReference type="EMBL" id="GGO90604.1"/>
    </source>
</evidence>
<dbReference type="InterPro" id="IPR013078">
    <property type="entry name" value="His_Pase_superF_clade-1"/>
</dbReference>
<gene>
    <name evidence="2" type="ORF">GCM10011584_22780</name>
</gene>